<reference evidence="2 3" key="1">
    <citation type="submission" date="2022-03" db="EMBL/GenBank/DDBJ databases">
        <title>Genome data of Colletotrichum spp.</title>
        <authorList>
            <person name="Utami Y.D."/>
            <person name="Hiruma K."/>
        </authorList>
    </citation>
    <scope>NUCLEOTIDE SEQUENCE [LARGE SCALE GENOMIC DNA]</scope>
    <source>
        <strain evidence="2 3">MAFF 239500</strain>
    </source>
</reference>
<organism evidence="2 3">
    <name type="scientific">Colletotrichum spaethianum</name>
    <dbReference type="NCBI Taxonomy" id="700344"/>
    <lineage>
        <taxon>Eukaryota</taxon>
        <taxon>Fungi</taxon>
        <taxon>Dikarya</taxon>
        <taxon>Ascomycota</taxon>
        <taxon>Pezizomycotina</taxon>
        <taxon>Sordariomycetes</taxon>
        <taxon>Hypocreomycetidae</taxon>
        <taxon>Glomerellales</taxon>
        <taxon>Glomerellaceae</taxon>
        <taxon>Colletotrichum</taxon>
        <taxon>Colletotrichum spaethianum species complex</taxon>
    </lineage>
</organism>
<evidence type="ECO:0000256" key="1">
    <source>
        <dbReference type="SAM" id="MobiDB-lite"/>
    </source>
</evidence>
<dbReference type="GO" id="GO:0008270">
    <property type="term" value="F:zinc ion binding"/>
    <property type="evidence" value="ECO:0007669"/>
    <property type="project" value="InterPro"/>
</dbReference>
<protein>
    <recommendedName>
        <fullName evidence="4">CCHC-type domain-containing protein</fullName>
    </recommendedName>
</protein>
<feature type="compositionally biased region" description="Polar residues" evidence="1">
    <location>
        <begin position="195"/>
        <end position="208"/>
    </location>
</feature>
<evidence type="ECO:0008006" key="4">
    <source>
        <dbReference type="Google" id="ProtNLM"/>
    </source>
</evidence>
<dbReference type="Gene3D" id="4.10.60.10">
    <property type="entry name" value="Zinc finger, CCHC-type"/>
    <property type="match status" value="1"/>
</dbReference>
<dbReference type="EMBL" id="BQXU01000003">
    <property type="protein sequence ID" value="GKT41805.1"/>
    <property type="molecule type" value="Genomic_DNA"/>
</dbReference>
<dbReference type="GO" id="GO:0003676">
    <property type="term" value="F:nucleic acid binding"/>
    <property type="evidence" value="ECO:0007669"/>
    <property type="project" value="InterPro"/>
</dbReference>
<evidence type="ECO:0000313" key="3">
    <source>
        <dbReference type="Proteomes" id="UP001055115"/>
    </source>
</evidence>
<comment type="caution">
    <text evidence="2">The sequence shown here is derived from an EMBL/GenBank/DDBJ whole genome shotgun (WGS) entry which is preliminary data.</text>
</comment>
<dbReference type="RefSeq" id="XP_049124155.1">
    <property type="nucleotide sequence ID" value="XM_049268198.1"/>
</dbReference>
<name>A0AA37L7Y6_9PEZI</name>
<evidence type="ECO:0000313" key="2">
    <source>
        <dbReference type="EMBL" id="GKT41805.1"/>
    </source>
</evidence>
<dbReference type="InterPro" id="IPR036875">
    <property type="entry name" value="Znf_CCHC_sf"/>
</dbReference>
<proteinExistence type="predicted"/>
<sequence length="523" mass="58073">MAEGCVLPVPAQGDVYIHDGELQITNAAANIFIVYDRQPQGDTRPPSSLSVEFVMGNVYLIDYAYFAPFKWGSTRLFGNLIKGFGLDFEGCHRGDTHVKTVYDDVVCVVGNQRGTVCSIGTVAGNLITVLDLSRVFSHPKPHNVAVTYVHGLTLHESHLAYGGGLHRAYSAWASMRLPADPRTSSIEAFAIDGTESAQNPSSKESSTDWGKYANPGQHNLVRLTDQLRNVTTDQEEACKKVLDSKRQAAAIAREIDLRKLGLLSLEKDFASAGQSNLLQPLVSLATTCGNCRRRGHEVRDCIGPVDVNGFIAACPLCNKNDHLYDQCSSRVKLKKAEKKVMDFEYLVLWRQNKAPLRSNICWIVAWVKYECPRMTLPHTKAFALKLSTYKTAIAPYPDWRTYRYPTSAAEAKSENHNLSRDPNTVYEDGRRCNLGPGSQSLCTNPGYGTVRKKMEKLGIKLCTEAQNPVRQISKKKKRKMTQNKRDGSRFATGANCTILQRPLPAAPLVHNTDPVRIKQEEEG</sequence>
<dbReference type="Proteomes" id="UP001055115">
    <property type="component" value="Unassembled WGS sequence"/>
</dbReference>
<dbReference type="AlphaFoldDB" id="A0AA37L7Y6"/>
<feature type="region of interest" description="Disordered" evidence="1">
    <location>
        <begin position="191"/>
        <end position="210"/>
    </location>
</feature>
<keyword evidence="3" id="KW-1185">Reference proteome</keyword>
<dbReference type="SUPFAM" id="SSF57756">
    <property type="entry name" value="Retrovirus zinc finger-like domains"/>
    <property type="match status" value="1"/>
</dbReference>
<dbReference type="GeneID" id="73322788"/>
<gene>
    <name evidence="2" type="ORF">ColSpa_01986</name>
</gene>
<accession>A0AA37L7Y6</accession>